<reference evidence="2" key="1">
    <citation type="submission" date="2014-09" db="EMBL/GenBank/DDBJ databases">
        <authorList>
            <person name="Magalhaes I.L.F."/>
            <person name="Oliveira U."/>
            <person name="Santos F.R."/>
            <person name="Vidigal T.H.D.A."/>
            <person name="Brescovit A.D."/>
            <person name="Santos A.J."/>
        </authorList>
    </citation>
    <scope>NUCLEOTIDE SEQUENCE</scope>
    <source>
        <tissue evidence="2">Shoot tissue taken approximately 20 cm above the soil surface</tissue>
    </source>
</reference>
<organism evidence="2">
    <name type="scientific">Arundo donax</name>
    <name type="common">Giant reed</name>
    <name type="synonym">Donax arundinaceus</name>
    <dbReference type="NCBI Taxonomy" id="35708"/>
    <lineage>
        <taxon>Eukaryota</taxon>
        <taxon>Viridiplantae</taxon>
        <taxon>Streptophyta</taxon>
        <taxon>Embryophyta</taxon>
        <taxon>Tracheophyta</taxon>
        <taxon>Spermatophyta</taxon>
        <taxon>Magnoliopsida</taxon>
        <taxon>Liliopsida</taxon>
        <taxon>Poales</taxon>
        <taxon>Poaceae</taxon>
        <taxon>PACMAD clade</taxon>
        <taxon>Arundinoideae</taxon>
        <taxon>Arundineae</taxon>
        <taxon>Arundo</taxon>
    </lineage>
</organism>
<evidence type="ECO:0000256" key="1">
    <source>
        <dbReference type="SAM" id="Phobius"/>
    </source>
</evidence>
<dbReference type="AlphaFoldDB" id="A0A0A9ERX4"/>
<keyword evidence="1" id="KW-0472">Membrane</keyword>
<name>A0A0A9ERX4_ARUDO</name>
<protein>
    <submittedName>
        <fullName evidence="2">Uncharacterized protein</fullName>
    </submittedName>
</protein>
<accession>A0A0A9ERX4</accession>
<proteinExistence type="predicted"/>
<reference evidence="2" key="2">
    <citation type="journal article" date="2015" name="Data Brief">
        <title>Shoot transcriptome of the giant reed, Arundo donax.</title>
        <authorList>
            <person name="Barrero R.A."/>
            <person name="Guerrero F.D."/>
            <person name="Moolhuijzen P."/>
            <person name="Goolsby J.A."/>
            <person name="Tidwell J."/>
            <person name="Bellgard S.E."/>
            <person name="Bellgard M.I."/>
        </authorList>
    </citation>
    <scope>NUCLEOTIDE SEQUENCE</scope>
    <source>
        <tissue evidence="2">Shoot tissue taken approximately 20 cm above the soil surface</tissue>
    </source>
</reference>
<dbReference type="EMBL" id="GBRH01199113">
    <property type="protein sequence ID" value="JAD98782.1"/>
    <property type="molecule type" value="Transcribed_RNA"/>
</dbReference>
<keyword evidence="1" id="KW-0812">Transmembrane</keyword>
<feature type="transmembrane region" description="Helical" evidence="1">
    <location>
        <begin position="25"/>
        <end position="42"/>
    </location>
</feature>
<evidence type="ECO:0000313" key="2">
    <source>
        <dbReference type="EMBL" id="JAD98782.1"/>
    </source>
</evidence>
<sequence>MYFVSPLFFSLASWGRFFLKSYMRFWTSWLIFIVIFCSRHLISANSSWE</sequence>
<keyword evidence="1" id="KW-1133">Transmembrane helix</keyword>